<name>A0ACB9LL76_9MYRT</name>
<dbReference type="EMBL" id="CM042890">
    <property type="protein sequence ID" value="KAI4312105.1"/>
    <property type="molecule type" value="Genomic_DNA"/>
</dbReference>
<gene>
    <name evidence="1" type="ORF">MLD38_036957</name>
</gene>
<comment type="caution">
    <text evidence="1">The sequence shown here is derived from an EMBL/GenBank/DDBJ whole genome shotgun (WGS) entry which is preliminary data.</text>
</comment>
<keyword evidence="2" id="KW-1185">Reference proteome</keyword>
<reference evidence="2" key="1">
    <citation type="journal article" date="2023" name="Front. Plant Sci.">
        <title>Chromosomal-level genome assembly of Melastoma candidum provides insights into trichome evolution.</title>
        <authorList>
            <person name="Zhong Y."/>
            <person name="Wu W."/>
            <person name="Sun C."/>
            <person name="Zou P."/>
            <person name="Liu Y."/>
            <person name="Dai S."/>
            <person name="Zhou R."/>
        </authorList>
    </citation>
    <scope>NUCLEOTIDE SEQUENCE [LARGE SCALE GENOMIC DNA]</scope>
</reference>
<proteinExistence type="predicted"/>
<protein>
    <submittedName>
        <fullName evidence="1">Uncharacterized protein</fullName>
    </submittedName>
</protein>
<dbReference type="Proteomes" id="UP001057402">
    <property type="component" value="Chromosome 11"/>
</dbReference>
<organism evidence="1 2">
    <name type="scientific">Melastoma candidum</name>
    <dbReference type="NCBI Taxonomy" id="119954"/>
    <lineage>
        <taxon>Eukaryota</taxon>
        <taxon>Viridiplantae</taxon>
        <taxon>Streptophyta</taxon>
        <taxon>Embryophyta</taxon>
        <taxon>Tracheophyta</taxon>
        <taxon>Spermatophyta</taxon>
        <taxon>Magnoliopsida</taxon>
        <taxon>eudicotyledons</taxon>
        <taxon>Gunneridae</taxon>
        <taxon>Pentapetalae</taxon>
        <taxon>rosids</taxon>
        <taxon>malvids</taxon>
        <taxon>Myrtales</taxon>
        <taxon>Melastomataceae</taxon>
        <taxon>Melastomatoideae</taxon>
        <taxon>Melastomateae</taxon>
        <taxon>Melastoma</taxon>
    </lineage>
</organism>
<evidence type="ECO:0000313" key="2">
    <source>
        <dbReference type="Proteomes" id="UP001057402"/>
    </source>
</evidence>
<sequence>MEKKIKSATIFCAFASLAFFLAVCLAMPNTDGDRKLSISNLTSDNFFTVCYILSDLVPPTGHVNFVKSRFSKEMPPPSISAVDPSAGLICTGMYSVKKGDTCFSIYTKNKVTREDFYSMNPNVDCRDLFVGQWLCTMALRGN</sequence>
<accession>A0ACB9LL76</accession>
<evidence type="ECO:0000313" key="1">
    <source>
        <dbReference type="EMBL" id="KAI4312105.1"/>
    </source>
</evidence>